<dbReference type="OrthoDB" id="10259622at2759"/>
<dbReference type="InterPro" id="IPR043151">
    <property type="entry name" value="BAH_sf"/>
</dbReference>
<dbReference type="SMART" id="SM00439">
    <property type="entry name" value="BAH"/>
    <property type="match status" value="1"/>
</dbReference>
<dbReference type="Proteomes" id="UP000325902">
    <property type="component" value="Unassembled WGS sequence"/>
</dbReference>
<reference evidence="3 4" key="1">
    <citation type="journal article" date="2019" name="Sci. Rep.">
        <title>A multi-omics analysis of the grapevine pathogen Lasiodiplodia theobromae reveals that temperature affects the expression of virulence- and pathogenicity-related genes.</title>
        <authorList>
            <person name="Felix C."/>
            <person name="Meneses R."/>
            <person name="Goncalves M.F.M."/>
            <person name="Tilleman L."/>
            <person name="Duarte A.S."/>
            <person name="Jorrin-Novo J.V."/>
            <person name="Van de Peer Y."/>
            <person name="Deforce D."/>
            <person name="Van Nieuwerburgh F."/>
            <person name="Esteves A.C."/>
            <person name="Alves A."/>
        </authorList>
    </citation>
    <scope>NUCLEOTIDE SEQUENCE [LARGE SCALE GENOMIC DNA]</scope>
    <source>
        <strain evidence="3 4">LA-SOL3</strain>
    </source>
</reference>
<feature type="compositionally biased region" description="Low complexity" evidence="1">
    <location>
        <begin position="7"/>
        <end position="18"/>
    </location>
</feature>
<organism evidence="3 4">
    <name type="scientific">Lasiodiplodia theobromae</name>
    <dbReference type="NCBI Taxonomy" id="45133"/>
    <lineage>
        <taxon>Eukaryota</taxon>
        <taxon>Fungi</taxon>
        <taxon>Dikarya</taxon>
        <taxon>Ascomycota</taxon>
        <taxon>Pezizomycotina</taxon>
        <taxon>Dothideomycetes</taxon>
        <taxon>Dothideomycetes incertae sedis</taxon>
        <taxon>Botryosphaeriales</taxon>
        <taxon>Botryosphaeriaceae</taxon>
        <taxon>Lasiodiplodia</taxon>
    </lineage>
</organism>
<evidence type="ECO:0000313" key="3">
    <source>
        <dbReference type="EMBL" id="KAB2573946.1"/>
    </source>
</evidence>
<proteinExistence type="predicted"/>
<evidence type="ECO:0000256" key="1">
    <source>
        <dbReference type="SAM" id="MobiDB-lite"/>
    </source>
</evidence>
<comment type="caution">
    <text evidence="3">The sequence shown here is derived from an EMBL/GenBank/DDBJ whole genome shotgun (WGS) entry which is preliminary data.</text>
</comment>
<dbReference type="PROSITE" id="PS51038">
    <property type="entry name" value="BAH"/>
    <property type="match status" value="1"/>
</dbReference>
<dbReference type="EMBL" id="VCHE01000050">
    <property type="protein sequence ID" value="KAB2573946.1"/>
    <property type="molecule type" value="Genomic_DNA"/>
</dbReference>
<gene>
    <name evidence="3" type="primary">EBS</name>
    <name evidence="3" type="ORF">DBV05_g7366</name>
</gene>
<evidence type="ECO:0000259" key="2">
    <source>
        <dbReference type="PROSITE" id="PS51038"/>
    </source>
</evidence>
<sequence>MADPIARSRSSRAVSSTSSRRDANDRPSPIGAAKDKKDPPALDWSKFNFNFTVKHHPFPKDTARPAKKRKRSFARKPELEENAFDKSLRTLYTVEPAKWWNGTKRYRKFTIATETFRTGEIVYVKPDEYEAPDGPLESWVAKVLEVRAASEQHVFLRVFWMYRPEDLPGGRRPYHGENEVIASNRMQIIDALTVNGKADLKHWTEEDGDDVPDADQLFWRQTFDWANGTGTGVLSSLRKHCIDEAPFNPDSLLVHCDTCGLWLHSECLEIEAVKQAHAKKGLPEPNLLPTYQQSAHFTQAAENGDGSTHPKVDAQAKTELVEPAFMAEVKTDLDGKSYVLLKGTGEGHEGEELKEEIRCLKCNALIE</sequence>
<dbReference type="InterPro" id="IPR011011">
    <property type="entry name" value="Znf_FYVE_PHD"/>
</dbReference>
<dbReference type="AlphaFoldDB" id="A0A5N5D803"/>
<protein>
    <submittedName>
        <fullName evidence="3">Chromatin remodeling protein EBS</fullName>
    </submittedName>
</protein>
<feature type="domain" description="BAH" evidence="2">
    <location>
        <begin position="114"/>
        <end position="234"/>
    </location>
</feature>
<dbReference type="CDD" id="cd04370">
    <property type="entry name" value="BAH"/>
    <property type="match status" value="1"/>
</dbReference>
<accession>A0A5N5D803</accession>
<dbReference type="SUPFAM" id="SSF57903">
    <property type="entry name" value="FYVE/PHD zinc finger"/>
    <property type="match status" value="1"/>
</dbReference>
<name>A0A5N5D803_9PEZI</name>
<keyword evidence="4" id="KW-1185">Reference proteome</keyword>
<dbReference type="Gene3D" id="3.30.40.10">
    <property type="entry name" value="Zinc/RING finger domain, C3HC4 (zinc finger)"/>
    <property type="match status" value="1"/>
</dbReference>
<evidence type="ECO:0000313" key="4">
    <source>
        <dbReference type="Proteomes" id="UP000325902"/>
    </source>
</evidence>
<feature type="region of interest" description="Disordered" evidence="1">
    <location>
        <begin position="56"/>
        <end position="75"/>
    </location>
</feature>
<dbReference type="InterPro" id="IPR001025">
    <property type="entry name" value="BAH_dom"/>
</dbReference>
<dbReference type="PANTHER" id="PTHR46364">
    <property type="entry name" value="OS08G0421900 PROTEIN"/>
    <property type="match status" value="1"/>
</dbReference>
<dbReference type="Gene3D" id="2.30.30.490">
    <property type="match status" value="1"/>
</dbReference>
<dbReference type="InterPro" id="IPR013083">
    <property type="entry name" value="Znf_RING/FYVE/PHD"/>
</dbReference>
<feature type="region of interest" description="Disordered" evidence="1">
    <location>
        <begin position="1"/>
        <end position="41"/>
    </location>
</feature>
<dbReference type="GO" id="GO:0003682">
    <property type="term" value="F:chromatin binding"/>
    <property type="evidence" value="ECO:0007669"/>
    <property type="project" value="InterPro"/>
</dbReference>
<feature type="compositionally biased region" description="Basic residues" evidence="1">
    <location>
        <begin position="65"/>
        <end position="74"/>
    </location>
</feature>